<dbReference type="NCBIfam" id="TIGR00619">
    <property type="entry name" value="sbcd"/>
    <property type="match status" value="1"/>
</dbReference>
<dbReference type="InterPro" id="IPR050535">
    <property type="entry name" value="DNA_Repair-Maintenance_Comp"/>
</dbReference>
<evidence type="ECO:0000256" key="6">
    <source>
        <dbReference type="ARBA" id="ARBA00022839"/>
    </source>
</evidence>
<dbReference type="GO" id="GO:0006260">
    <property type="term" value="P:DNA replication"/>
    <property type="evidence" value="ECO:0007669"/>
    <property type="project" value="UniProtKB-KW"/>
</dbReference>
<comment type="subunit">
    <text evidence="2 8">Heterodimer of SbcC and SbcD.</text>
</comment>
<dbReference type="InterPro" id="IPR026843">
    <property type="entry name" value="SbcD_C"/>
</dbReference>
<evidence type="ECO:0000256" key="1">
    <source>
        <dbReference type="ARBA" id="ARBA00010555"/>
    </source>
</evidence>
<dbReference type="AlphaFoldDB" id="A0A4R6C770"/>
<keyword evidence="5 8" id="KW-0378">Hydrolase</keyword>
<evidence type="ECO:0000313" key="12">
    <source>
        <dbReference type="Proteomes" id="UP000294865"/>
    </source>
</evidence>
<keyword evidence="7 8" id="KW-0233">DNA recombination</keyword>
<dbReference type="InterPro" id="IPR004843">
    <property type="entry name" value="Calcineurin-like_PHP"/>
</dbReference>
<feature type="domain" description="Calcineurin-like phosphoesterase" evidence="9">
    <location>
        <begin position="15"/>
        <end position="228"/>
    </location>
</feature>
<proteinExistence type="inferred from homology"/>
<gene>
    <name evidence="8" type="primary">sbcD</name>
    <name evidence="11" type="ORF">ETI04_01425</name>
</gene>
<evidence type="ECO:0000259" key="10">
    <source>
        <dbReference type="Pfam" id="PF12320"/>
    </source>
</evidence>
<dbReference type="EMBL" id="SDQG01000001">
    <property type="protein sequence ID" value="TDM18181.1"/>
    <property type="molecule type" value="Genomic_DNA"/>
</dbReference>
<dbReference type="CDD" id="cd00840">
    <property type="entry name" value="MPP_Mre11_N"/>
    <property type="match status" value="1"/>
</dbReference>
<name>A0A4R6C770_9STAP</name>
<keyword evidence="6 8" id="KW-0269">Exonuclease</keyword>
<keyword evidence="8" id="KW-0255">Endonuclease</keyword>
<dbReference type="Pfam" id="PF00149">
    <property type="entry name" value="Metallophos"/>
    <property type="match status" value="1"/>
</dbReference>
<evidence type="ECO:0000313" key="11">
    <source>
        <dbReference type="EMBL" id="TDM18181.1"/>
    </source>
</evidence>
<dbReference type="InterPro" id="IPR004593">
    <property type="entry name" value="SbcD"/>
</dbReference>
<dbReference type="Proteomes" id="UP000294865">
    <property type="component" value="Unassembled WGS sequence"/>
</dbReference>
<dbReference type="GO" id="GO:0008408">
    <property type="term" value="F:3'-5' exonuclease activity"/>
    <property type="evidence" value="ECO:0007669"/>
    <property type="project" value="InterPro"/>
</dbReference>
<evidence type="ECO:0000256" key="7">
    <source>
        <dbReference type="ARBA" id="ARBA00023172"/>
    </source>
</evidence>
<protein>
    <recommendedName>
        <fullName evidence="3 8">Nuclease SbcCD subunit D</fullName>
    </recommendedName>
</protein>
<accession>A0A4R6C770</accession>
<evidence type="ECO:0000256" key="2">
    <source>
        <dbReference type="ARBA" id="ARBA00011322"/>
    </source>
</evidence>
<evidence type="ECO:0000256" key="5">
    <source>
        <dbReference type="ARBA" id="ARBA00022801"/>
    </source>
</evidence>
<reference evidence="11 12" key="1">
    <citation type="submission" date="2019-01" db="EMBL/GenBank/DDBJ databases">
        <title>Draft genome sequences of Macrococcus caseolyticus, Macrococcus canis, Macrococcus bohemicus and Macrococcus goetzii.</title>
        <authorList>
            <person name="Mazhar S."/>
            <person name="Altermann E."/>
            <person name="Hill C."/>
            <person name="Mcauliffe O."/>
        </authorList>
    </citation>
    <scope>NUCLEOTIDE SEQUENCE [LARGE SCALE GENOMIC DNA]</scope>
    <source>
        <strain evidence="11 12">DPC7162</strain>
    </source>
</reference>
<evidence type="ECO:0000256" key="8">
    <source>
        <dbReference type="RuleBase" id="RU363069"/>
    </source>
</evidence>
<organism evidence="11 12">
    <name type="scientific">Macrococcoides canis</name>
    <dbReference type="NCBI Taxonomy" id="1855823"/>
    <lineage>
        <taxon>Bacteria</taxon>
        <taxon>Bacillati</taxon>
        <taxon>Bacillota</taxon>
        <taxon>Bacilli</taxon>
        <taxon>Bacillales</taxon>
        <taxon>Staphylococcaceae</taxon>
        <taxon>Macrococcoides</taxon>
    </lineage>
</organism>
<comment type="caution">
    <text evidence="11">The sequence shown here is derived from an EMBL/GenBank/DDBJ whole genome shotgun (WGS) entry which is preliminary data.</text>
</comment>
<comment type="similarity">
    <text evidence="1 8">Belongs to the SbcD family.</text>
</comment>
<dbReference type="PANTHER" id="PTHR30337">
    <property type="entry name" value="COMPONENT OF ATP-DEPENDENT DSDNA EXONUCLEASE"/>
    <property type="match status" value="1"/>
</dbReference>
<keyword evidence="8" id="KW-0235">DNA replication</keyword>
<dbReference type="InterPro" id="IPR041796">
    <property type="entry name" value="Mre11_N"/>
</dbReference>
<dbReference type="InterPro" id="IPR029052">
    <property type="entry name" value="Metallo-depent_PP-like"/>
</dbReference>
<keyword evidence="4 8" id="KW-0540">Nuclease</keyword>
<feature type="domain" description="Nuclease SbcCD subunit D C-terminal" evidence="10">
    <location>
        <begin position="273"/>
        <end position="359"/>
    </location>
</feature>
<dbReference type="GO" id="GO:0006310">
    <property type="term" value="P:DNA recombination"/>
    <property type="evidence" value="ECO:0007669"/>
    <property type="project" value="UniProtKB-KW"/>
</dbReference>
<evidence type="ECO:0000259" key="9">
    <source>
        <dbReference type="Pfam" id="PF00149"/>
    </source>
</evidence>
<evidence type="ECO:0000256" key="4">
    <source>
        <dbReference type="ARBA" id="ARBA00022722"/>
    </source>
</evidence>
<sequence length="386" mass="45326">MRCVFLYNNNRGENMRIMHLGDLHIGKTINQQSLLHEQSILLNRLIEDIQETSIDVIVIAGDIYDRSIPSREAMKIYETFIYEVNQIMKIPVLVVSGNHDSAERLGYGKAWYKGHELYIGTTIDDALYPVSIDDVDFYLVPYIEPVIARQYFEDDRIRTHHDTYKRIIEQIEQRMNKDRKNIMVSHLFVAGGKTSASEREIIVGTIENVSPNLFNAFDYVMLGHLHTPDAIHDEKVFYSGSIMKYSFDEVYQRKGYRIFDLDQQQVNFVSLSPPRDLQYATGTYEDAIKMKLGVDRNSYLKLELSEMEHINDPMFKLKQVYPYLLELKPVIDHKDIRYQQKEVQHLSHFELVQQFYIDMTESEMDNTQKNLIEQLINESRVLDETD</sequence>
<dbReference type="PANTHER" id="PTHR30337:SF0">
    <property type="entry name" value="NUCLEASE SBCCD SUBUNIT D"/>
    <property type="match status" value="1"/>
</dbReference>
<dbReference type="SUPFAM" id="SSF56300">
    <property type="entry name" value="Metallo-dependent phosphatases"/>
    <property type="match status" value="1"/>
</dbReference>
<dbReference type="GO" id="GO:0004519">
    <property type="term" value="F:endonuclease activity"/>
    <property type="evidence" value="ECO:0007669"/>
    <property type="project" value="UniProtKB-KW"/>
</dbReference>
<dbReference type="Gene3D" id="3.60.21.10">
    <property type="match status" value="1"/>
</dbReference>
<dbReference type="Pfam" id="PF12320">
    <property type="entry name" value="SbcD_C"/>
    <property type="match status" value="1"/>
</dbReference>
<evidence type="ECO:0000256" key="3">
    <source>
        <dbReference type="ARBA" id="ARBA00013365"/>
    </source>
</evidence>
<comment type="function">
    <text evidence="8">SbcCD cleaves DNA hairpin structures. These structures can inhibit DNA replication and are intermediates in certain DNA recombination reactions. The complex acts as a 3'-&gt;5' double strand exonuclease that can open hairpins. It also has a 5' single-strand endonuclease activity.</text>
</comment>